<proteinExistence type="predicted"/>
<feature type="coiled-coil region" evidence="1">
    <location>
        <begin position="235"/>
        <end position="276"/>
    </location>
</feature>
<evidence type="ECO:0000256" key="1">
    <source>
        <dbReference type="SAM" id="Coils"/>
    </source>
</evidence>
<dbReference type="Proteomes" id="UP000240883">
    <property type="component" value="Unassembled WGS sequence"/>
</dbReference>
<keyword evidence="1" id="KW-0175">Coiled coil</keyword>
<dbReference type="AlphaFoldDB" id="A0A2T2P7M6"/>
<protein>
    <submittedName>
        <fullName evidence="3">Uncharacterized protein</fullName>
    </submittedName>
</protein>
<feature type="region of interest" description="Disordered" evidence="2">
    <location>
        <begin position="140"/>
        <end position="185"/>
    </location>
</feature>
<organism evidence="3 4">
    <name type="scientific">Corynespora cassiicola Philippines</name>
    <dbReference type="NCBI Taxonomy" id="1448308"/>
    <lineage>
        <taxon>Eukaryota</taxon>
        <taxon>Fungi</taxon>
        <taxon>Dikarya</taxon>
        <taxon>Ascomycota</taxon>
        <taxon>Pezizomycotina</taxon>
        <taxon>Dothideomycetes</taxon>
        <taxon>Pleosporomycetidae</taxon>
        <taxon>Pleosporales</taxon>
        <taxon>Corynesporascaceae</taxon>
        <taxon>Corynespora</taxon>
    </lineage>
</organism>
<keyword evidence="4" id="KW-1185">Reference proteome</keyword>
<feature type="region of interest" description="Disordered" evidence="2">
    <location>
        <begin position="291"/>
        <end position="313"/>
    </location>
</feature>
<gene>
    <name evidence="3" type="ORF">BS50DRAFT_616970</name>
</gene>
<evidence type="ECO:0000256" key="2">
    <source>
        <dbReference type="SAM" id="MobiDB-lite"/>
    </source>
</evidence>
<dbReference type="EMBL" id="KZ678129">
    <property type="protein sequence ID" value="PSN73653.1"/>
    <property type="molecule type" value="Genomic_DNA"/>
</dbReference>
<feature type="compositionally biased region" description="Polar residues" evidence="2">
    <location>
        <begin position="174"/>
        <end position="185"/>
    </location>
</feature>
<sequence>MAESMAITASTLSEYIGPFVFDTKQLRSVLKTHLPSYREYDPKTWPLISAISISSSGEDYDGLKPLPWKVAYTTDIAKKYLENYGSTRKRTTSVRKGVAMHLLHRYFPANFNEFGTLKAEPGMSIREYNAWVRDVIGAGGSDGSAKKRKVAAPRSAVTPKPQSTTAGERRESFATDSMAESTWSDSPVPVLSTLRSTVSADTAFREIMEMLAGRPAEFGSEADLHAQLYQTQVELSEQTRRAELAESKVRQLEKQLRERETEMRHVKQEADAANGRMFEVWAGMRYLDAERREESDVQEDGDHAPCAETEKKQ</sequence>
<evidence type="ECO:0000313" key="4">
    <source>
        <dbReference type="Proteomes" id="UP000240883"/>
    </source>
</evidence>
<evidence type="ECO:0000313" key="3">
    <source>
        <dbReference type="EMBL" id="PSN73653.1"/>
    </source>
</evidence>
<reference evidence="3 4" key="1">
    <citation type="journal article" date="2018" name="Front. Microbiol.">
        <title>Genome-Wide Analysis of Corynespora cassiicola Leaf Fall Disease Putative Effectors.</title>
        <authorList>
            <person name="Lopez D."/>
            <person name="Ribeiro S."/>
            <person name="Label P."/>
            <person name="Fumanal B."/>
            <person name="Venisse J.S."/>
            <person name="Kohler A."/>
            <person name="de Oliveira R.R."/>
            <person name="Labutti K."/>
            <person name="Lipzen A."/>
            <person name="Lail K."/>
            <person name="Bauer D."/>
            <person name="Ohm R.A."/>
            <person name="Barry K.W."/>
            <person name="Spatafora J."/>
            <person name="Grigoriev I.V."/>
            <person name="Martin F.M."/>
            <person name="Pujade-Renaud V."/>
        </authorList>
    </citation>
    <scope>NUCLEOTIDE SEQUENCE [LARGE SCALE GENOMIC DNA]</scope>
    <source>
        <strain evidence="3 4">Philippines</strain>
    </source>
</reference>
<name>A0A2T2P7M6_CORCC</name>
<accession>A0A2T2P7M6</accession>